<dbReference type="RefSeq" id="WP_208288146.1">
    <property type="nucleotide sequence ID" value="NZ_CP074404.1"/>
</dbReference>
<name>A0ABS3SCQ5_9CELL</name>
<protein>
    <submittedName>
        <fullName evidence="1">DUF2314 domain-containing protein</fullName>
    </submittedName>
</protein>
<proteinExistence type="predicted"/>
<organism evidence="1 2">
    <name type="scientific">Cellulomonas fengjieae</name>
    <dbReference type="NCBI Taxonomy" id="2819978"/>
    <lineage>
        <taxon>Bacteria</taxon>
        <taxon>Bacillati</taxon>
        <taxon>Actinomycetota</taxon>
        <taxon>Actinomycetes</taxon>
        <taxon>Micrococcales</taxon>
        <taxon>Cellulomonadaceae</taxon>
        <taxon>Cellulomonas</taxon>
    </lineage>
</organism>
<dbReference type="Proteomes" id="UP000678317">
    <property type="component" value="Unassembled WGS sequence"/>
</dbReference>
<evidence type="ECO:0000313" key="1">
    <source>
        <dbReference type="EMBL" id="MBO3083104.1"/>
    </source>
</evidence>
<reference evidence="1 2" key="1">
    <citation type="submission" date="2021-03" db="EMBL/GenBank/DDBJ databases">
        <title>novel species in genus Cellulomonas.</title>
        <authorList>
            <person name="Zhang G."/>
        </authorList>
    </citation>
    <scope>NUCLEOTIDE SEQUENCE [LARGE SCALE GENOMIC DNA]</scope>
    <source>
        <strain evidence="2">zg-ZUI188</strain>
    </source>
</reference>
<sequence length="106" mass="11449">MNLFRRTTPWSLADAGARHAAAPDTFRVPSDAATAALAVGDRAKLVVVPRDGLEERLWVRVTQVGDPELEGVLSSDPVELRGLRAGDTVRFERRHVVAITPAVPPS</sequence>
<evidence type="ECO:0000313" key="2">
    <source>
        <dbReference type="Proteomes" id="UP000678317"/>
    </source>
</evidence>
<accession>A0ABS3SCQ5</accession>
<comment type="caution">
    <text evidence="1">The sequence shown here is derived from an EMBL/GenBank/DDBJ whole genome shotgun (WGS) entry which is preliminary data.</text>
</comment>
<gene>
    <name evidence="1" type="ORF">J4035_00485</name>
</gene>
<keyword evidence="2" id="KW-1185">Reference proteome</keyword>
<dbReference type="EMBL" id="JAGFBM010000001">
    <property type="protein sequence ID" value="MBO3083104.1"/>
    <property type="molecule type" value="Genomic_DNA"/>
</dbReference>